<keyword evidence="1" id="KW-0812">Transmembrane</keyword>
<keyword evidence="3" id="KW-1185">Reference proteome</keyword>
<name>A0A7W8DHA3_9BACT</name>
<evidence type="ECO:0000313" key="2">
    <source>
        <dbReference type="EMBL" id="MBB5022214.1"/>
    </source>
</evidence>
<dbReference type="RefSeq" id="WP_183732325.1">
    <property type="nucleotide sequence ID" value="NZ_JACHID010000009.1"/>
</dbReference>
<gene>
    <name evidence="2" type="ORF">HNR37_001546</name>
</gene>
<organism evidence="2 3">
    <name type="scientific">Desulfurispira natronophila</name>
    <dbReference type="NCBI Taxonomy" id="682562"/>
    <lineage>
        <taxon>Bacteria</taxon>
        <taxon>Pseudomonadati</taxon>
        <taxon>Chrysiogenota</taxon>
        <taxon>Chrysiogenia</taxon>
        <taxon>Chrysiogenales</taxon>
        <taxon>Chrysiogenaceae</taxon>
        <taxon>Desulfurispira</taxon>
    </lineage>
</organism>
<proteinExistence type="predicted"/>
<sequence length="107" mass="12086">MDTQVPAEVDPAVTAAVESAIFGYIGIGLVVALIALVVAIRKGHHSFGGALFFSLTLGFFWPLTIVMVVRKKLFQREFPQQSIYQRPWEKYTGKADERREKDDEQRS</sequence>
<keyword evidence="1" id="KW-0472">Membrane</keyword>
<reference evidence="2 3" key="1">
    <citation type="submission" date="2020-08" db="EMBL/GenBank/DDBJ databases">
        <title>Genomic Encyclopedia of Type Strains, Phase IV (KMG-IV): sequencing the most valuable type-strain genomes for metagenomic binning, comparative biology and taxonomic classification.</title>
        <authorList>
            <person name="Goeker M."/>
        </authorList>
    </citation>
    <scope>NUCLEOTIDE SEQUENCE [LARGE SCALE GENOMIC DNA]</scope>
    <source>
        <strain evidence="2 3">DSM 22071</strain>
    </source>
</reference>
<protein>
    <submittedName>
        <fullName evidence="2">Uncharacterized protein</fullName>
    </submittedName>
</protein>
<dbReference type="AlphaFoldDB" id="A0A7W8DHA3"/>
<dbReference type="Proteomes" id="UP000528322">
    <property type="component" value="Unassembled WGS sequence"/>
</dbReference>
<feature type="transmembrane region" description="Helical" evidence="1">
    <location>
        <begin position="47"/>
        <end position="69"/>
    </location>
</feature>
<dbReference type="EMBL" id="JACHID010000009">
    <property type="protein sequence ID" value="MBB5022214.1"/>
    <property type="molecule type" value="Genomic_DNA"/>
</dbReference>
<accession>A0A7W8DHA3</accession>
<evidence type="ECO:0000313" key="3">
    <source>
        <dbReference type="Proteomes" id="UP000528322"/>
    </source>
</evidence>
<keyword evidence="1" id="KW-1133">Transmembrane helix</keyword>
<comment type="caution">
    <text evidence="2">The sequence shown here is derived from an EMBL/GenBank/DDBJ whole genome shotgun (WGS) entry which is preliminary data.</text>
</comment>
<evidence type="ECO:0000256" key="1">
    <source>
        <dbReference type="SAM" id="Phobius"/>
    </source>
</evidence>
<feature type="transmembrane region" description="Helical" evidence="1">
    <location>
        <begin position="20"/>
        <end position="40"/>
    </location>
</feature>